<feature type="compositionally biased region" description="Low complexity" evidence="1">
    <location>
        <begin position="1"/>
        <end position="12"/>
    </location>
</feature>
<sequence>MSPAGRVASTAARHSRSRRSRPPVDATGGARARVHAKGPSFPQDSQDFQGSQAGRTTWWTDDSPSWGIGSWQT</sequence>
<evidence type="ECO:0000313" key="2">
    <source>
        <dbReference type="EMBL" id="GAA0926438.1"/>
    </source>
</evidence>
<keyword evidence="3" id="KW-1185">Reference proteome</keyword>
<comment type="caution">
    <text evidence="2">The sequence shown here is derived from an EMBL/GenBank/DDBJ whole genome shotgun (WGS) entry which is preliminary data.</text>
</comment>
<reference evidence="2 3" key="1">
    <citation type="journal article" date="2019" name="Int. J. Syst. Evol. Microbiol.">
        <title>The Global Catalogue of Microorganisms (GCM) 10K type strain sequencing project: providing services to taxonomists for standard genome sequencing and annotation.</title>
        <authorList>
            <consortium name="The Broad Institute Genomics Platform"/>
            <consortium name="The Broad Institute Genome Sequencing Center for Infectious Disease"/>
            <person name="Wu L."/>
            <person name="Ma J."/>
        </authorList>
    </citation>
    <scope>NUCLEOTIDE SEQUENCE [LARGE SCALE GENOMIC DNA]</scope>
    <source>
        <strain evidence="2 3">JCM 10673</strain>
    </source>
</reference>
<evidence type="ECO:0000256" key="1">
    <source>
        <dbReference type="SAM" id="MobiDB-lite"/>
    </source>
</evidence>
<gene>
    <name evidence="2" type="ORF">GCM10009549_48120</name>
</gene>
<dbReference type="Proteomes" id="UP001501005">
    <property type="component" value="Unassembled WGS sequence"/>
</dbReference>
<accession>A0ABN1PD48</accession>
<name>A0ABN1PD48_9ACTN</name>
<feature type="region of interest" description="Disordered" evidence="1">
    <location>
        <begin position="1"/>
        <end position="73"/>
    </location>
</feature>
<proteinExistence type="predicted"/>
<feature type="compositionally biased region" description="Polar residues" evidence="1">
    <location>
        <begin position="42"/>
        <end position="63"/>
    </location>
</feature>
<evidence type="ECO:0000313" key="3">
    <source>
        <dbReference type="Proteomes" id="UP001501005"/>
    </source>
</evidence>
<protein>
    <submittedName>
        <fullName evidence="2">Uncharacterized protein</fullName>
    </submittedName>
</protein>
<dbReference type="EMBL" id="BAAAHG010000052">
    <property type="protein sequence ID" value="GAA0926438.1"/>
    <property type="molecule type" value="Genomic_DNA"/>
</dbReference>
<organism evidence="2 3">
    <name type="scientific">Streptomyces thermoalcalitolerans</name>
    <dbReference type="NCBI Taxonomy" id="65605"/>
    <lineage>
        <taxon>Bacteria</taxon>
        <taxon>Bacillati</taxon>
        <taxon>Actinomycetota</taxon>
        <taxon>Actinomycetes</taxon>
        <taxon>Kitasatosporales</taxon>
        <taxon>Streptomycetaceae</taxon>
        <taxon>Streptomyces</taxon>
    </lineage>
</organism>